<comment type="caution">
    <text evidence="2">The sequence shown here is derived from an EMBL/GenBank/DDBJ whole genome shotgun (WGS) entry which is preliminary data.</text>
</comment>
<sequence>MLKNKGGLIMIIRKKTIYLASLILILVMLGFINHELSKDSITESSNDYQKYEEELTEVSTEESELVEIVDDNTETIEVVDSKDNEINTLSKETNAEIGETLTSEQNIEKSNYFAEYRLSRDKMRSELIDRLNDIVKNDKSSKEVVEDAQKEIIEIGKNSEKELLIEGLLGSKGFDESIVFIGESDVRIVISKNEFSKKEVAQILEIVTSETEFKADNIKIINKNS</sequence>
<proteinExistence type="predicted"/>
<dbReference type="Proteomes" id="UP000467132">
    <property type="component" value="Unassembled WGS sequence"/>
</dbReference>
<gene>
    <name evidence="2" type="ORF">D3Z33_07210</name>
</gene>
<dbReference type="EMBL" id="QXXA01000007">
    <property type="protein sequence ID" value="NBI06648.1"/>
    <property type="molecule type" value="Genomic_DNA"/>
</dbReference>
<evidence type="ECO:0000313" key="2">
    <source>
        <dbReference type="EMBL" id="NBI06648.1"/>
    </source>
</evidence>
<dbReference type="Pfam" id="PF12685">
    <property type="entry name" value="SpoIIIAH"/>
    <property type="match status" value="1"/>
</dbReference>
<accession>A0A845QZN4</accession>
<name>A0A845QZN4_9CLOT</name>
<feature type="transmembrane region" description="Helical" evidence="1">
    <location>
        <begin position="16"/>
        <end position="32"/>
    </location>
</feature>
<reference evidence="2 3" key="1">
    <citation type="submission" date="2018-08" db="EMBL/GenBank/DDBJ databases">
        <title>Murine metabolic-syndrome-specific gut microbial biobank.</title>
        <authorList>
            <person name="Liu C."/>
        </authorList>
    </citation>
    <scope>NUCLEOTIDE SEQUENCE [LARGE SCALE GENOMIC DNA]</scope>
    <source>
        <strain evidence="2 3">583</strain>
    </source>
</reference>
<organism evidence="2 3">
    <name type="scientific">Senegalia massiliensis</name>
    <dbReference type="NCBI Taxonomy" id="1720316"/>
    <lineage>
        <taxon>Bacteria</taxon>
        <taxon>Bacillati</taxon>
        <taxon>Bacillota</taxon>
        <taxon>Clostridia</taxon>
        <taxon>Eubacteriales</taxon>
        <taxon>Clostridiaceae</taxon>
        <taxon>Senegalia</taxon>
    </lineage>
</organism>
<keyword evidence="1" id="KW-0472">Membrane</keyword>
<dbReference type="AlphaFoldDB" id="A0A845QZN4"/>
<keyword evidence="1" id="KW-0812">Transmembrane</keyword>
<dbReference type="Gene3D" id="1.10.287.4300">
    <property type="entry name" value="Stage III sporulation protein AH-like"/>
    <property type="match status" value="1"/>
</dbReference>
<evidence type="ECO:0000313" key="3">
    <source>
        <dbReference type="Proteomes" id="UP000467132"/>
    </source>
</evidence>
<keyword evidence="1" id="KW-1133">Transmembrane helix</keyword>
<evidence type="ECO:0000256" key="1">
    <source>
        <dbReference type="SAM" id="Phobius"/>
    </source>
</evidence>
<protein>
    <submittedName>
        <fullName evidence="2">SpoIIIAH-like family protein</fullName>
    </submittedName>
</protein>
<dbReference type="InterPro" id="IPR038503">
    <property type="entry name" value="SpoIIIAH_sf"/>
</dbReference>
<dbReference type="InterPro" id="IPR024232">
    <property type="entry name" value="SpoIIIAH"/>
</dbReference>
<keyword evidence="3" id="KW-1185">Reference proteome</keyword>